<evidence type="ECO:0000313" key="2">
    <source>
        <dbReference type="Proteomes" id="UP000023152"/>
    </source>
</evidence>
<keyword evidence="2" id="KW-1185">Reference proteome</keyword>
<name>X6ND96_RETFI</name>
<organism evidence="1 2">
    <name type="scientific">Reticulomyxa filosa</name>
    <dbReference type="NCBI Taxonomy" id="46433"/>
    <lineage>
        <taxon>Eukaryota</taxon>
        <taxon>Sar</taxon>
        <taxon>Rhizaria</taxon>
        <taxon>Retaria</taxon>
        <taxon>Foraminifera</taxon>
        <taxon>Monothalamids</taxon>
        <taxon>Reticulomyxidae</taxon>
        <taxon>Reticulomyxa</taxon>
    </lineage>
</organism>
<dbReference type="AlphaFoldDB" id="X6ND96"/>
<accession>X6ND96</accession>
<dbReference type="Proteomes" id="UP000023152">
    <property type="component" value="Unassembled WGS sequence"/>
</dbReference>
<dbReference type="InterPro" id="IPR000408">
    <property type="entry name" value="Reg_chr_condens"/>
</dbReference>
<evidence type="ECO:0000313" key="1">
    <source>
        <dbReference type="EMBL" id="ETO23744.1"/>
    </source>
</evidence>
<sequence length="200" mass="23171">MFGFVHTISTKKKNKNKKESQKKEVVMKVLSYWCILDDIYLPSELIPIIFFYFSFVTCHNATAANKRGSIILQQKQTNKQTKTGWIDKDILCLGLKTDLHMTPQFIEDLSHLSIVKIACGEFHSCVVDLKLTKKSIFVYAYVSPFVFFNLFHHLANGDLYSFGFNRHGQFGIGVTVENKNKWKKKSVKKKMYTFENHNKG</sequence>
<reference evidence="1 2" key="1">
    <citation type="journal article" date="2013" name="Curr. Biol.">
        <title>The Genome of the Foraminiferan Reticulomyxa filosa.</title>
        <authorList>
            <person name="Glockner G."/>
            <person name="Hulsmann N."/>
            <person name="Schleicher M."/>
            <person name="Noegel A.A."/>
            <person name="Eichinger L."/>
            <person name="Gallinger C."/>
            <person name="Pawlowski J."/>
            <person name="Sierra R."/>
            <person name="Euteneuer U."/>
            <person name="Pillet L."/>
            <person name="Moustafa A."/>
            <person name="Platzer M."/>
            <person name="Groth M."/>
            <person name="Szafranski K."/>
            <person name="Schliwa M."/>
        </authorList>
    </citation>
    <scope>NUCLEOTIDE SEQUENCE [LARGE SCALE GENOMIC DNA]</scope>
</reference>
<comment type="caution">
    <text evidence="1">The sequence shown here is derived from an EMBL/GenBank/DDBJ whole genome shotgun (WGS) entry which is preliminary data.</text>
</comment>
<dbReference type="Pfam" id="PF00415">
    <property type="entry name" value="RCC1"/>
    <property type="match status" value="1"/>
</dbReference>
<gene>
    <name evidence="1" type="ORF">RFI_13435</name>
</gene>
<protein>
    <submittedName>
        <fullName evidence="1">Uncharacterized protein</fullName>
    </submittedName>
</protein>
<proteinExistence type="predicted"/>
<dbReference type="EMBL" id="ASPP01009736">
    <property type="protein sequence ID" value="ETO23744.1"/>
    <property type="molecule type" value="Genomic_DNA"/>
</dbReference>
<dbReference type="SUPFAM" id="SSF50985">
    <property type="entry name" value="RCC1/BLIP-II"/>
    <property type="match status" value="1"/>
</dbReference>
<dbReference type="InterPro" id="IPR009091">
    <property type="entry name" value="RCC1/BLIP-II"/>
</dbReference>
<dbReference type="Gene3D" id="2.130.10.30">
    <property type="entry name" value="Regulator of chromosome condensation 1/beta-lactamase-inhibitor protein II"/>
    <property type="match status" value="1"/>
</dbReference>